<accession>A0A4Y2C2C5</accession>
<dbReference type="PANTHER" id="PTHR46409:SF1">
    <property type="entry name" value="HTH PSQ-TYPE DOMAIN-CONTAINING PROTEIN"/>
    <property type="match status" value="1"/>
</dbReference>
<evidence type="ECO:0000313" key="1">
    <source>
        <dbReference type="EMBL" id="GBL97776.1"/>
    </source>
</evidence>
<gene>
    <name evidence="1" type="ORF">AVEN_231943_1</name>
</gene>
<keyword evidence="2" id="KW-1185">Reference proteome</keyword>
<name>A0A4Y2C2C5_ARAVE</name>
<organism evidence="1 2">
    <name type="scientific">Araneus ventricosus</name>
    <name type="common">Orbweaver spider</name>
    <name type="synonym">Epeira ventricosa</name>
    <dbReference type="NCBI Taxonomy" id="182803"/>
    <lineage>
        <taxon>Eukaryota</taxon>
        <taxon>Metazoa</taxon>
        <taxon>Ecdysozoa</taxon>
        <taxon>Arthropoda</taxon>
        <taxon>Chelicerata</taxon>
        <taxon>Arachnida</taxon>
        <taxon>Araneae</taxon>
        <taxon>Araneomorphae</taxon>
        <taxon>Entelegynae</taxon>
        <taxon>Araneoidea</taxon>
        <taxon>Araneidae</taxon>
        <taxon>Araneus</taxon>
    </lineage>
</organism>
<proteinExistence type="predicted"/>
<comment type="caution">
    <text evidence="1">The sequence shown here is derived from an EMBL/GenBank/DDBJ whole genome shotgun (WGS) entry which is preliminary data.</text>
</comment>
<dbReference type="Proteomes" id="UP000499080">
    <property type="component" value="Unassembled WGS sequence"/>
</dbReference>
<dbReference type="AlphaFoldDB" id="A0A4Y2C2C5"/>
<dbReference type="PANTHER" id="PTHR46409">
    <property type="entry name" value="HTH PSQ-TYPE DOMAIN-CONTAINING PROTEIN"/>
    <property type="match status" value="1"/>
</dbReference>
<dbReference type="EMBL" id="BGPR01000133">
    <property type="protein sequence ID" value="GBL97776.1"/>
    <property type="molecule type" value="Genomic_DNA"/>
</dbReference>
<sequence length="235" mass="27410">MLLAMLTDERCHIRILTARQIIKAREIGPDVNCVLRFVIPAVNIRATDYVGLIDWQGCNVTPSTVLRHISSHELLKMMQDDVPMDGRDFIKFPSHTQTVDRIVKIVAEAFRKRVRPQNRDEFMRATLEPRKQMSKFESKKYYKNSAFVILYVSKVESSFYSQHNDIFKTCIYLKILLKFPKFGAIQKNRPAILSFDRLHLLCTYPEPTIRSLYIASVVLALNGLEQRVNREAFHY</sequence>
<reference evidence="1 2" key="1">
    <citation type="journal article" date="2019" name="Sci. Rep.">
        <title>Orb-weaving spider Araneus ventricosus genome elucidates the spidroin gene catalogue.</title>
        <authorList>
            <person name="Kono N."/>
            <person name="Nakamura H."/>
            <person name="Ohtoshi R."/>
            <person name="Moran D.A.P."/>
            <person name="Shinohara A."/>
            <person name="Yoshida Y."/>
            <person name="Fujiwara M."/>
            <person name="Mori M."/>
            <person name="Tomita M."/>
            <person name="Arakawa K."/>
        </authorList>
    </citation>
    <scope>NUCLEOTIDE SEQUENCE [LARGE SCALE GENOMIC DNA]</scope>
</reference>
<protein>
    <submittedName>
        <fullName evidence="1">Uncharacterized protein</fullName>
    </submittedName>
</protein>
<evidence type="ECO:0000313" key="2">
    <source>
        <dbReference type="Proteomes" id="UP000499080"/>
    </source>
</evidence>